<evidence type="ECO:0000256" key="4">
    <source>
        <dbReference type="ARBA" id="ARBA00023143"/>
    </source>
</evidence>
<comment type="subunit">
    <text evidence="2 5">Homopentamer.</text>
</comment>
<comment type="subcellular location">
    <subcellularLocation>
        <location evidence="5">Secreted</location>
    </subcellularLocation>
    <subcellularLocation>
        <location evidence="5">Bacterial flagellum</location>
    </subcellularLocation>
</comment>
<keyword evidence="5" id="KW-0964">Secreted</keyword>
<dbReference type="InterPro" id="IPR040026">
    <property type="entry name" value="FliD"/>
</dbReference>
<keyword evidence="3" id="KW-0175">Coiled coil</keyword>
<organism evidence="8 9">
    <name type="scientific">Novosphingobium silvae</name>
    <dbReference type="NCBI Taxonomy" id="2692619"/>
    <lineage>
        <taxon>Bacteria</taxon>
        <taxon>Pseudomonadati</taxon>
        <taxon>Pseudomonadota</taxon>
        <taxon>Alphaproteobacteria</taxon>
        <taxon>Sphingomonadales</taxon>
        <taxon>Sphingomonadaceae</taxon>
        <taxon>Novosphingobium</taxon>
    </lineage>
</organism>
<dbReference type="InterPro" id="IPR010810">
    <property type="entry name" value="Flagellin_hook_IN_motif"/>
</dbReference>
<comment type="caution">
    <text evidence="8">The sequence shown here is derived from an EMBL/GenBank/DDBJ whole genome shotgun (WGS) entry which is preliminary data.</text>
</comment>
<comment type="function">
    <text evidence="5">Required for morphogenesis and for the elongation of the flagellar filament by facilitating polymerization of the flagellin monomers at the tip of growing filament. Forms a capping structure, which prevents flagellin subunits (transported through the central channel of the flagellum) from leaking out without polymerization at the distal end.</text>
</comment>
<dbReference type="RefSeq" id="WP_160985244.1">
    <property type="nucleotide sequence ID" value="NZ_WVTD01000004.1"/>
</dbReference>
<protein>
    <recommendedName>
        <fullName evidence="5">Flagellar hook-associated protein 2</fullName>
        <shortName evidence="5">HAP2</shortName>
    </recommendedName>
    <alternativeName>
        <fullName evidence="5">Flagellar cap protein</fullName>
    </alternativeName>
</protein>
<dbReference type="GO" id="GO:0071973">
    <property type="term" value="P:bacterial-type flagellum-dependent cell motility"/>
    <property type="evidence" value="ECO:0007669"/>
    <property type="project" value="TreeGrafter"/>
</dbReference>
<dbReference type="GO" id="GO:0005576">
    <property type="term" value="C:extracellular region"/>
    <property type="evidence" value="ECO:0007669"/>
    <property type="project" value="UniProtKB-SubCell"/>
</dbReference>
<keyword evidence="4 5" id="KW-0975">Bacterial flagellum</keyword>
<name>A0A7X4GF80_9SPHN</name>
<sequence>MVSSTSSATTSSSLVTALGGGSGIDMTALANNLATAQFASRNDRLAAKSEKLDAQISVASNIKSLMLGLSSSLGTLVRSGSLARTPVIGNAGVAAPTLSGSSQPSGSYSLEVTKLAGGQQLASRPFPATTSAVGSGTLTLKFGTVSASGFAQDNAHAAVDIAIPQGATLAEVATAINGANAGVSAYVTTTVDGAQLVLKGAEGAANGFVLEAQDPGLSALAWSPGSSGGQLLATASDAAFKVDGLSMTATSNTVTDAIPGVKLQLSGTNTGAPTTLSFSDPTSAISGSMQDFVDALNEVVGALNGATGIGGDLANDAGARALKRSLSSLGSTTIMPGATGAARTLADLGVKTLRDGTFALDTDRLSATMATDPKGVAAMFTNGVNGVYGTIDRIYRAATSTGDAYSLGSSIAGYTKSRTGITGEKATLAEQQEKARIRLVAQFTASETRIGTSKSTLSMLQNQIAQWNKSS</sequence>
<feature type="domain" description="Flagellar hook-associated protein 2 N-terminal" evidence="6">
    <location>
        <begin position="22"/>
        <end position="117"/>
    </location>
</feature>
<gene>
    <name evidence="8" type="primary">fliD</name>
    <name evidence="8" type="ORF">GR702_06920</name>
</gene>
<comment type="similarity">
    <text evidence="1 5">Belongs to the FliD family.</text>
</comment>
<dbReference type="EMBL" id="WVTD01000004">
    <property type="protein sequence ID" value="MYL97503.1"/>
    <property type="molecule type" value="Genomic_DNA"/>
</dbReference>
<evidence type="ECO:0000259" key="7">
    <source>
        <dbReference type="Pfam" id="PF07195"/>
    </source>
</evidence>
<evidence type="ECO:0000259" key="6">
    <source>
        <dbReference type="Pfam" id="PF02465"/>
    </source>
</evidence>
<dbReference type="PANTHER" id="PTHR30288">
    <property type="entry name" value="FLAGELLAR CAP/ASSEMBLY PROTEIN FLID"/>
    <property type="match status" value="1"/>
</dbReference>
<dbReference type="Pfam" id="PF07196">
    <property type="entry name" value="Flagellin_IN"/>
    <property type="match status" value="1"/>
</dbReference>
<proteinExistence type="inferred from homology"/>
<reference evidence="8 9" key="1">
    <citation type="submission" date="2019-12" db="EMBL/GenBank/DDBJ databases">
        <authorList>
            <person name="Feng G."/>
            <person name="Zhu H."/>
        </authorList>
    </citation>
    <scope>NUCLEOTIDE SEQUENCE [LARGE SCALE GENOMIC DNA]</scope>
    <source>
        <strain evidence="8 9">FGD1</strain>
    </source>
</reference>
<keyword evidence="8" id="KW-0969">Cilium</keyword>
<dbReference type="Pfam" id="PF07195">
    <property type="entry name" value="FliD_C"/>
    <property type="match status" value="1"/>
</dbReference>
<evidence type="ECO:0000256" key="3">
    <source>
        <dbReference type="ARBA" id="ARBA00023054"/>
    </source>
</evidence>
<dbReference type="Proteomes" id="UP000465810">
    <property type="component" value="Unassembled WGS sequence"/>
</dbReference>
<evidence type="ECO:0000256" key="5">
    <source>
        <dbReference type="RuleBase" id="RU362066"/>
    </source>
</evidence>
<dbReference type="GO" id="GO:0009421">
    <property type="term" value="C:bacterial-type flagellum filament cap"/>
    <property type="evidence" value="ECO:0007669"/>
    <property type="project" value="InterPro"/>
</dbReference>
<evidence type="ECO:0000313" key="8">
    <source>
        <dbReference type="EMBL" id="MYL97503.1"/>
    </source>
</evidence>
<keyword evidence="9" id="KW-1185">Reference proteome</keyword>
<dbReference type="InterPro" id="IPR003481">
    <property type="entry name" value="FliD_N"/>
</dbReference>
<dbReference type="AlphaFoldDB" id="A0A7X4GF80"/>
<dbReference type="PANTHER" id="PTHR30288:SF0">
    <property type="entry name" value="FLAGELLAR HOOK-ASSOCIATED PROTEIN 2"/>
    <property type="match status" value="1"/>
</dbReference>
<evidence type="ECO:0000256" key="2">
    <source>
        <dbReference type="ARBA" id="ARBA00011255"/>
    </source>
</evidence>
<keyword evidence="8" id="KW-0966">Cell projection</keyword>
<keyword evidence="8" id="KW-0282">Flagellum</keyword>
<dbReference type="InterPro" id="IPR010809">
    <property type="entry name" value="FliD_C"/>
</dbReference>
<evidence type="ECO:0000313" key="9">
    <source>
        <dbReference type="Proteomes" id="UP000465810"/>
    </source>
</evidence>
<dbReference type="GO" id="GO:0007155">
    <property type="term" value="P:cell adhesion"/>
    <property type="evidence" value="ECO:0007669"/>
    <property type="project" value="InterPro"/>
</dbReference>
<dbReference type="Pfam" id="PF02465">
    <property type="entry name" value="FliD_N"/>
    <property type="match status" value="1"/>
</dbReference>
<accession>A0A7X4GF80</accession>
<feature type="domain" description="Flagellar hook-associated protein 2 C-terminal" evidence="7">
    <location>
        <begin position="235"/>
        <end position="449"/>
    </location>
</feature>
<dbReference type="GO" id="GO:0009424">
    <property type="term" value="C:bacterial-type flagellum hook"/>
    <property type="evidence" value="ECO:0007669"/>
    <property type="project" value="UniProtKB-UniRule"/>
</dbReference>
<evidence type="ECO:0000256" key="1">
    <source>
        <dbReference type="ARBA" id="ARBA00009764"/>
    </source>
</evidence>